<dbReference type="InterPro" id="IPR013766">
    <property type="entry name" value="Thioredoxin_domain"/>
</dbReference>
<gene>
    <name evidence="2" type="ORF">KV203_01770</name>
</gene>
<protein>
    <submittedName>
        <fullName evidence="2">TlpA family protein disulfide reductase</fullName>
    </submittedName>
</protein>
<feature type="domain" description="Thioredoxin" evidence="1">
    <location>
        <begin position="64"/>
        <end position="211"/>
    </location>
</feature>
<sequence>MSRSGQVGLALLVVVVALIVALWPRSGDPDGGHDVRAGTASRGAVAEDPAELSAARATAALAPCPARSSAPVSAHSPLQIELSCLADGAPIELAAALAGRPALLNVWAYWCTPCAEELPLLQEFADRSAGITVLTVHFDPAIGPGLARLAALDVHLPGVQDGARRLDAAVDAPAVLPYSVLVRSDGTVARVLARPFRDVDDIAATVRDILGVTA</sequence>
<keyword evidence="3" id="KW-1185">Reference proteome</keyword>
<dbReference type="Gene3D" id="3.40.30.10">
    <property type="entry name" value="Glutaredoxin"/>
    <property type="match status" value="1"/>
</dbReference>
<dbReference type="SUPFAM" id="SSF52833">
    <property type="entry name" value="Thioredoxin-like"/>
    <property type="match status" value="1"/>
</dbReference>
<accession>A0ABX8SCT3</accession>
<evidence type="ECO:0000313" key="2">
    <source>
        <dbReference type="EMBL" id="QXQ15613.1"/>
    </source>
</evidence>
<name>A0ABX8SCT3_9ACTN</name>
<dbReference type="InterPro" id="IPR017937">
    <property type="entry name" value="Thioredoxin_CS"/>
</dbReference>
<reference evidence="2" key="1">
    <citation type="submission" date="2021-07" db="EMBL/GenBank/DDBJ databases">
        <title>Candidatus Kaistella beijingensis sp. nov. isolated from a municipal wastewater treatment plant is involved in sludge foaming.</title>
        <authorList>
            <person name="Song Y."/>
            <person name="Liu S.-J."/>
        </authorList>
    </citation>
    <scope>NUCLEOTIDE SEQUENCE</scope>
    <source>
        <strain evidence="2">DSM 43998</strain>
    </source>
</reference>
<dbReference type="PROSITE" id="PS00194">
    <property type="entry name" value="THIOREDOXIN_1"/>
    <property type="match status" value="1"/>
</dbReference>
<dbReference type="InterPro" id="IPR036249">
    <property type="entry name" value="Thioredoxin-like_sf"/>
</dbReference>
<evidence type="ECO:0000259" key="1">
    <source>
        <dbReference type="PROSITE" id="PS51352"/>
    </source>
</evidence>
<organism evidence="2 3">
    <name type="scientific">Skermania pinensis</name>
    <dbReference type="NCBI Taxonomy" id="39122"/>
    <lineage>
        <taxon>Bacteria</taxon>
        <taxon>Bacillati</taxon>
        <taxon>Actinomycetota</taxon>
        <taxon>Actinomycetes</taxon>
        <taxon>Mycobacteriales</taxon>
        <taxon>Gordoniaceae</taxon>
        <taxon>Skermania</taxon>
    </lineage>
</organism>
<dbReference type="PROSITE" id="PS51352">
    <property type="entry name" value="THIOREDOXIN_2"/>
    <property type="match status" value="1"/>
</dbReference>
<dbReference type="Proteomes" id="UP000887023">
    <property type="component" value="Chromosome"/>
</dbReference>
<dbReference type="RefSeq" id="WP_066467211.1">
    <property type="nucleotide sequence ID" value="NZ_CBCRUZ010000020.1"/>
</dbReference>
<proteinExistence type="predicted"/>
<dbReference type="Pfam" id="PF00578">
    <property type="entry name" value="AhpC-TSA"/>
    <property type="match status" value="1"/>
</dbReference>
<evidence type="ECO:0000313" key="3">
    <source>
        <dbReference type="Proteomes" id="UP000887023"/>
    </source>
</evidence>
<dbReference type="InterPro" id="IPR000866">
    <property type="entry name" value="AhpC/TSA"/>
</dbReference>
<dbReference type="EMBL" id="CP079105">
    <property type="protein sequence ID" value="QXQ15613.1"/>
    <property type="molecule type" value="Genomic_DNA"/>
</dbReference>
<dbReference type="CDD" id="cd02966">
    <property type="entry name" value="TlpA_like_family"/>
    <property type="match status" value="1"/>
</dbReference>